<feature type="transmembrane region" description="Helical" evidence="1">
    <location>
        <begin position="128"/>
        <end position="149"/>
    </location>
</feature>
<dbReference type="InterPro" id="IPR006976">
    <property type="entry name" value="VanZ-like"/>
</dbReference>
<feature type="transmembrane region" description="Helical" evidence="1">
    <location>
        <begin position="161"/>
        <end position="178"/>
    </location>
</feature>
<dbReference type="PANTHER" id="PTHR36834:SF1">
    <property type="entry name" value="INTEGRAL MEMBRANE PROTEIN"/>
    <property type="match status" value="1"/>
</dbReference>
<dbReference type="EMBL" id="ADXF01000349">
    <property type="protein sequence ID" value="EFR88723.1"/>
    <property type="molecule type" value="Genomic_DNA"/>
</dbReference>
<evidence type="ECO:0000313" key="4">
    <source>
        <dbReference type="Proteomes" id="UP000003412"/>
    </source>
</evidence>
<accession>A0ABP2K0R7</accession>
<dbReference type="Proteomes" id="UP000003412">
    <property type="component" value="Chromosome"/>
</dbReference>
<feature type="transmembrane region" description="Helical" evidence="1">
    <location>
        <begin position="98"/>
        <end position="116"/>
    </location>
</feature>
<comment type="caution">
    <text evidence="3">The sequence shown here is derived from an EMBL/GenBank/DDBJ whole genome shotgun (WGS) entry which is preliminary data.</text>
</comment>
<dbReference type="Pfam" id="PF04892">
    <property type="entry name" value="VanZ"/>
    <property type="match status" value="1"/>
</dbReference>
<feature type="transmembrane region" description="Helical" evidence="1">
    <location>
        <begin position="6"/>
        <end position="23"/>
    </location>
</feature>
<dbReference type="InterPro" id="IPR053150">
    <property type="entry name" value="Teicoplanin_resist-assoc"/>
</dbReference>
<evidence type="ECO:0000259" key="2">
    <source>
        <dbReference type="Pfam" id="PF04892"/>
    </source>
</evidence>
<gene>
    <name evidence="3" type="ORF">NT05LM_0677</name>
</gene>
<name>A0ABP2K0R7_9LIST</name>
<organism evidence="3 4">
    <name type="scientific">Listeria marthii FSL S4-120</name>
    <dbReference type="NCBI Taxonomy" id="702457"/>
    <lineage>
        <taxon>Bacteria</taxon>
        <taxon>Bacillati</taxon>
        <taxon>Bacillota</taxon>
        <taxon>Bacilli</taxon>
        <taxon>Bacillales</taxon>
        <taxon>Listeriaceae</taxon>
        <taxon>Listeria</taxon>
    </lineage>
</organism>
<feature type="transmembrane region" description="Helical" evidence="1">
    <location>
        <begin position="43"/>
        <end position="63"/>
    </location>
</feature>
<feature type="domain" description="VanZ-like" evidence="2">
    <location>
        <begin position="45"/>
        <end position="178"/>
    </location>
</feature>
<evidence type="ECO:0000313" key="3">
    <source>
        <dbReference type="EMBL" id="EFR88723.1"/>
    </source>
</evidence>
<dbReference type="PANTHER" id="PTHR36834">
    <property type="entry name" value="MEMBRANE PROTEIN-RELATED"/>
    <property type="match status" value="1"/>
</dbReference>
<protein>
    <submittedName>
        <fullName evidence="3">VanZ like family</fullName>
    </submittedName>
</protein>
<proteinExistence type="predicted"/>
<keyword evidence="4" id="KW-1185">Reference proteome</keyword>
<sequence>MTTIPISIPMTLIVICIFELVYFGTKKFIIKSLFNKKETLINVIFVAYLAVLIEVVLLPFNIVSSNVFREIFPLEAYLQIIPFKSIIFYLGHMINYHIMIQFFGNLLLLSPLAIYLNINRSISLVRNLILALCISLFIEVLQGMLNIIFQYPNNVSDIDDLILNIIGYMCALLLVPWFKKIFKSKNKFH</sequence>
<keyword evidence="1" id="KW-1133">Transmembrane helix</keyword>
<keyword evidence="1" id="KW-0472">Membrane</keyword>
<reference evidence="3 4" key="1">
    <citation type="journal article" date="2010" name="Microbiol. Resour. Announc.">
        <title>Comparative genomics of the bacterial genus Listeria: Genome evolution is characterized by limited gene acquisition and limited gene loss.</title>
        <authorList>
            <person name="den Bakker H.C."/>
            <person name="Cummings C.A."/>
            <person name="Ferreira V."/>
            <person name="Vatta P."/>
            <person name="Orsi R.H."/>
            <person name="Degoricija L."/>
            <person name="Barker M."/>
            <person name="Petrauskene O."/>
            <person name="Furtado M.R."/>
            <person name="Wiedmann M."/>
        </authorList>
    </citation>
    <scope>NUCLEOTIDE SEQUENCE [LARGE SCALE GENOMIC DNA]</scope>
    <source>
        <strain evidence="3 4">FSL S4-120</strain>
    </source>
</reference>
<keyword evidence="1" id="KW-0812">Transmembrane</keyword>
<evidence type="ECO:0000256" key="1">
    <source>
        <dbReference type="SAM" id="Phobius"/>
    </source>
</evidence>